<evidence type="ECO:0000313" key="2">
    <source>
        <dbReference type="Proteomes" id="UP001140978"/>
    </source>
</evidence>
<sequence length="39" mass="4464">QMCLNMLKSETTLKASIKHKRAMCAMDSEYLLKVLASLY</sequence>
<accession>A0A9X4F4L4</accession>
<evidence type="ECO:0000313" key="1">
    <source>
        <dbReference type="EMBL" id="MDE1344951.1"/>
    </source>
</evidence>
<comment type="caution">
    <text evidence="1">The sequence shown here is derived from an EMBL/GenBank/DDBJ whole genome shotgun (WGS) entry which is preliminary data.</text>
</comment>
<dbReference type="AlphaFoldDB" id="A0A9X4F4L4"/>
<proteinExistence type="predicted"/>
<name>A0A9X4F4L4_9VIBR</name>
<reference evidence="1" key="1">
    <citation type="submission" date="2022-02" db="EMBL/GenBank/DDBJ databases">
        <title>Emergence and expansion in Europe of a Vibrio aestuarianus clonal complex pathogenic for oysters.</title>
        <authorList>
            <person name="Mesnil A."/>
            <person name="Travers M.-A."/>
        </authorList>
    </citation>
    <scope>NUCLEOTIDE SEQUENCE</scope>
    <source>
        <strain evidence="1">19_064_15T1</strain>
    </source>
</reference>
<dbReference type="Proteomes" id="UP001140978">
    <property type="component" value="Unassembled WGS sequence"/>
</dbReference>
<gene>
    <name evidence="1" type="ORF">L9X51_00655</name>
</gene>
<dbReference type="EMBL" id="JAKNAX010000001">
    <property type="protein sequence ID" value="MDE1344951.1"/>
    <property type="molecule type" value="Genomic_DNA"/>
</dbReference>
<protein>
    <submittedName>
        <fullName evidence="1">ISAs1 family transposase</fullName>
    </submittedName>
</protein>
<feature type="non-terminal residue" evidence="1">
    <location>
        <position position="1"/>
    </location>
</feature>
<organism evidence="1 2">
    <name type="scientific">Vibrio aestuarianus</name>
    <dbReference type="NCBI Taxonomy" id="28171"/>
    <lineage>
        <taxon>Bacteria</taxon>
        <taxon>Pseudomonadati</taxon>
        <taxon>Pseudomonadota</taxon>
        <taxon>Gammaproteobacteria</taxon>
        <taxon>Vibrionales</taxon>
        <taxon>Vibrionaceae</taxon>
        <taxon>Vibrio</taxon>
    </lineage>
</organism>